<sequence>MNQEMRHDMREDVRIAPGGLRELGLVNWALCRAIARASGVREARLFTTLGRHGRLFRAWLLFASFLMPNGALPAAETELAILRVAFLRGCRYEMDHHVRLGRRRGLSAGDIDAVLQDGAADFFAGRRGALIRAVDGLVETRRIEPAIWSELRTHYDERQLIELCLLVGHYEMLATAIAALGIERDFGG</sequence>
<dbReference type="RefSeq" id="WP_394847640.1">
    <property type="nucleotide sequence ID" value="NZ_CP089982.1"/>
</dbReference>
<proteinExistence type="predicted"/>
<name>A0ABZ2KG30_9BACT</name>
<protein>
    <submittedName>
        <fullName evidence="2">Carboxymuconolactone decarboxylase family protein</fullName>
    </submittedName>
</protein>
<keyword evidence="3" id="KW-1185">Reference proteome</keyword>
<evidence type="ECO:0000313" key="3">
    <source>
        <dbReference type="Proteomes" id="UP001379533"/>
    </source>
</evidence>
<accession>A0ABZ2KG30</accession>
<dbReference type="Proteomes" id="UP001379533">
    <property type="component" value="Chromosome"/>
</dbReference>
<dbReference type="SUPFAM" id="SSF69118">
    <property type="entry name" value="AhpD-like"/>
    <property type="match status" value="1"/>
</dbReference>
<feature type="domain" description="Carboxymuconolactone decarboxylase-like" evidence="1">
    <location>
        <begin position="55"/>
        <end position="129"/>
    </location>
</feature>
<dbReference type="InterPro" id="IPR029032">
    <property type="entry name" value="AhpD-like"/>
</dbReference>
<gene>
    <name evidence="2" type="ORF">LZC95_09275</name>
</gene>
<dbReference type="PANTHER" id="PTHR34846">
    <property type="entry name" value="4-CARBOXYMUCONOLACTONE DECARBOXYLASE FAMILY PROTEIN (AFU_ORTHOLOGUE AFUA_6G11590)"/>
    <property type="match status" value="1"/>
</dbReference>
<evidence type="ECO:0000259" key="1">
    <source>
        <dbReference type="Pfam" id="PF02627"/>
    </source>
</evidence>
<dbReference type="InterPro" id="IPR003779">
    <property type="entry name" value="CMD-like"/>
</dbReference>
<dbReference type="PANTHER" id="PTHR34846:SF5">
    <property type="entry name" value="CARBOXYMUCONOLACTONE DECARBOXYLASE-LIKE DOMAIN-CONTAINING PROTEIN"/>
    <property type="match status" value="1"/>
</dbReference>
<dbReference type="Gene3D" id="1.20.1290.10">
    <property type="entry name" value="AhpD-like"/>
    <property type="match status" value="1"/>
</dbReference>
<dbReference type="Pfam" id="PF02627">
    <property type="entry name" value="CMD"/>
    <property type="match status" value="1"/>
</dbReference>
<reference evidence="2 3" key="1">
    <citation type="submission" date="2021-12" db="EMBL/GenBank/DDBJ databases">
        <title>Discovery of the Pendulisporaceae a myxobacterial family with distinct sporulation behavior and unique specialized metabolism.</title>
        <authorList>
            <person name="Garcia R."/>
            <person name="Popoff A."/>
            <person name="Bader C.D."/>
            <person name="Loehr J."/>
            <person name="Walesch S."/>
            <person name="Walt C."/>
            <person name="Boldt J."/>
            <person name="Bunk B."/>
            <person name="Haeckl F.J.F.P.J."/>
            <person name="Gunesch A.P."/>
            <person name="Birkelbach J."/>
            <person name="Nuebel U."/>
            <person name="Pietschmann T."/>
            <person name="Bach T."/>
            <person name="Mueller R."/>
        </authorList>
    </citation>
    <scope>NUCLEOTIDE SEQUENCE [LARGE SCALE GENOMIC DNA]</scope>
    <source>
        <strain evidence="2 3">MSr12523</strain>
    </source>
</reference>
<organism evidence="2 3">
    <name type="scientific">Pendulispora brunnea</name>
    <dbReference type="NCBI Taxonomy" id="2905690"/>
    <lineage>
        <taxon>Bacteria</taxon>
        <taxon>Pseudomonadati</taxon>
        <taxon>Myxococcota</taxon>
        <taxon>Myxococcia</taxon>
        <taxon>Myxococcales</taxon>
        <taxon>Sorangiineae</taxon>
        <taxon>Pendulisporaceae</taxon>
        <taxon>Pendulispora</taxon>
    </lineage>
</organism>
<evidence type="ECO:0000313" key="2">
    <source>
        <dbReference type="EMBL" id="WXA97024.1"/>
    </source>
</evidence>
<dbReference type="EMBL" id="CP089982">
    <property type="protein sequence ID" value="WXA97024.1"/>
    <property type="molecule type" value="Genomic_DNA"/>
</dbReference>